<accession>A0AAV5NUD3</accession>
<evidence type="ECO:0000313" key="2">
    <source>
        <dbReference type="EMBL" id="GLQ73621.1"/>
    </source>
</evidence>
<dbReference type="Proteomes" id="UP001156690">
    <property type="component" value="Unassembled WGS sequence"/>
</dbReference>
<organism evidence="2 3">
    <name type="scientific">Vibrio penaeicida</name>
    <dbReference type="NCBI Taxonomy" id="104609"/>
    <lineage>
        <taxon>Bacteria</taxon>
        <taxon>Pseudomonadati</taxon>
        <taxon>Pseudomonadota</taxon>
        <taxon>Gammaproteobacteria</taxon>
        <taxon>Vibrionales</taxon>
        <taxon>Vibrionaceae</taxon>
        <taxon>Vibrio</taxon>
    </lineage>
</organism>
<proteinExistence type="predicted"/>
<evidence type="ECO:0000256" key="1">
    <source>
        <dbReference type="SAM" id="MobiDB-lite"/>
    </source>
</evidence>
<sequence>MEIQNHLARASVKSNLGSEPSSDSKNWLKEPVKAIVKPALRVNPEEGVTTGFVGSATETIAGVMTPESMVWY</sequence>
<feature type="compositionally biased region" description="Polar residues" evidence="1">
    <location>
        <begin position="12"/>
        <end position="25"/>
    </location>
</feature>
<dbReference type="AlphaFoldDB" id="A0AAV5NUD3"/>
<gene>
    <name evidence="2" type="ORF">GCM10007932_29810</name>
</gene>
<reference evidence="3" key="1">
    <citation type="journal article" date="2019" name="Int. J. Syst. Evol. Microbiol.">
        <title>The Global Catalogue of Microorganisms (GCM) 10K type strain sequencing project: providing services to taxonomists for standard genome sequencing and annotation.</title>
        <authorList>
            <consortium name="The Broad Institute Genomics Platform"/>
            <consortium name="The Broad Institute Genome Sequencing Center for Infectious Disease"/>
            <person name="Wu L."/>
            <person name="Ma J."/>
        </authorList>
    </citation>
    <scope>NUCLEOTIDE SEQUENCE [LARGE SCALE GENOMIC DNA]</scope>
    <source>
        <strain evidence="3">NBRC 15640</strain>
    </source>
</reference>
<comment type="caution">
    <text evidence="2">The sequence shown here is derived from an EMBL/GenBank/DDBJ whole genome shotgun (WGS) entry which is preliminary data.</text>
</comment>
<dbReference type="EMBL" id="BSNX01000037">
    <property type="protein sequence ID" value="GLQ73621.1"/>
    <property type="molecule type" value="Genomic_DNA"/>
</dbReference>
<protein>
    <submittedName>
        <fullName evidence="2">Uncharacterized protein</fullName>
    </submittedName>
</protein>
<name>A0AAV5NUD3_9VIBR</name>
<keyword evidence="3" id="KW-1185">Reference proteome</keyword>
<feature type="region of interest" description="Disordered" evidence="1">
    <location>
        <begin position="1"/>
        <end position="28"/>
    </location>
</feature>
<evidence type="ECO:0000313" key="3">
    <source>
        <dbReference type="Proteomes" id="UP001156690"/>
    </source>
</evidence>
<dbReference type="RefSeq" id="WP_126609327.1">
    <property type="nucleotide sequence ID" value="NZ_AP025144.1"/>
</dbReference>